<keyword evidence="3" id="KW-1185">Reference proteome</keyword>
<feature type="compositionally biased region" description="Polar residues" evidence="1">
    <location>
        <begin position="11"/>
        <end position="21"/>
    </location>
</feature>
<name>A0A8S1CWZ0_9INSE</name>
<sequence>MEDRIPIPDQITPNGSPQDGTKQVAGETISKTEDSKCTEENKSSGKESPPNDCPAEKTELKSASEEITPKYSAQSGGMIETVSESSLPLDQGKLKNVDLKDEEENQSTLQVKSPWVVTNATPFLREYFQLRGNSFVKEMGKCRILLIFSDFTKTFEPWKVHFVSASTFKSSGKVGIKLFNEYGAFSATSDEDRAIGALHVQEKDGVHLISVVAKEKSKWYLGKDPEKTLANMVVAMESLKKFCVENNIKRIAMERFFANHERVNWRWTQQKMLEIFADTEILLAIYKPTCFWNKYRDMKQLVKNLEAKITPHQTM</sequence>
<dbReference type="InterPro" id="IPR043472">
    <property type="entry name" value="Macro_dom-like"/>
</dbReference>
<protein>
    <submittedName>
        <fullName evidence="2">Uncharacterized protein</fullName>
    </submittedName>
</protein>
<feature type="compositionally biased region" description="Basic and acidic residues" evidence="1">
    <location>
        <begin position="30"/>
        <end position="45"/>
    </location>
</feature>
<dbReference type="AlphaFoldDB" id="A0A8S1CWZ0"/>
<dbReference type="Gene3D" id="3.40.220.10">
    <property type="entry name" value="Leucine Aminopeptidase, subunit E, domain 1"/>
    <property type="match status" value="1"/>
</dbReference>
<evidence type="ECO:0000256" key="1">
    <source>
        <dbReference type="SAM" id="MobiDB-lite"/>
    </source>
</evidence>
<evidence type="ECO:0000313" key="3">
    <source>
        <dbReference type="Proteomes" id="UP000494165"/>
    </source>
</evidence>
<proteinExistence type="predicted"/>
<dbReference type="OrthoDB" id="2155246at2759"/>
<reference evidence="2 3" key="1">
    <citation type="submission" date="2020-04" db="EMBL/GenBank/DDBJ databases">
        <authorList>
            <person name="Alioto T."/>
            <person name="Alioto T."/>
            <person name="Gomez Garrido J."/>
        </authorList>
    </citation>
    <scope>NUCLEOTIDE SEQUENCE [LARGE SCALE GENOMIC DNA]</scope>
</reference>
<comment type="caution">
    <text evidence="2">The sequence shown here is derived from an EMBL/GenBank/DDBJ whole genome shotgun (WGS) entry which is preliminary data.</text>
</comment>
<feature type="region of interest" description="Disordered" evidence="1">
    <location>
        <begin position="1"/>
        <end position="77"/>
    </location>
</feature>
<evidence type="ECO:0000313" key="2">
    <source>
        <dbReference type="EMBL" id="CAB3372574.1"/>
    </source>
</evidence>
<organism evidence="2 3">
    <name type="scientific">Cloeon dipterum</name>
    <dbReference type="NCBI Taxonomy" id="197152"/>
    <lineage>
        <taxon>Eukaryota</taxon>
        <taxon>Metazoa</taxon>
        <taxon>Ecdysozoa</taxon>
        <taxon>Arthropoda</taxon>
        <taxon>Hexapoda</taxon>
        <taxon>Insecta</taxon>
        <taxon>Pterygota</taxon>
        <taxon>Palaeoptera</taxon>
        <taxon>Ephemeroptera</taxon>
        <taxon>Pisciforma</taxon>
        <taxon>Baetidae</taxon>
        <taxon>Cloeon</taxon>
    </lineage>
</organism>
<dbReference type="SUPFAM" id="SSF52949">
    <property type="entry name" value="Macro domain-like"/>
    <property type="match status" value="1"/>
</dbReference>
<dbReference type="Proteomes" id="UP000494165">
    <property type="component" value="Unassembled WGS sequence"/>
</dbReference>
<feature type="compositionally biased region" description="Basic and acidic residues" evidence="1">
    <location>
        <begin position="54"/>
        <end position="68"/>
    </location>
</feature>
<gene>
    <name evidence="2" type="ORF">CLODIP_2_CD09502</name>
</gene>
<accession>A0A8S1CWZ0</accession>
<dbReference type="EMBL" id="CADEPI010000074">
    <property type="protein sequence ID" value="CAB3372574.1"/>
    <property type="molecule type" value="Genomic_DNA"/>
</dbReference>